<dbReference type="eggNOG" id="ENOG502ZXE7">
    <property type="taxonomic scope" value="Bacteria"/>
</dbReference>
<feature type="chain" id="PRO_5002868339" evidence="2">
    <location>
        <begin position="25"/>
        <end position="83"/>
    </location>
</feature>
<keyword evidence="2" id="KW-0732">Signal</keyword>
<proteinExistence type="predicted"/>
<protein>
    <submittedName>
        <fullName evidence="3">Uncharacterized protein</fullName>
    </submittedName>
</protein>
<dbReference type="STRING" id="395965.Msil_1781"/>
<dbReference type="AlphaFoldDB" id="B8ELU6"/>
<gene>
    <name evidence="3" type="ordered locus">Msil_1781</name>
</gene>
<feature type="region of interest" description="Disordered" evidence="1">
    <location>
        <begin position="63"/>
        <end position="83"/>
    </location>
</feature>
<dbReference type="KEGG" id="msl:Msil_1781"/>
<evidence type="ECO:0000256" key="2">
    <source>
        <dbReference type="SAM" id="SignalP"/>
    </source>
</evidence>
<dbReference type="EMBL" id="CP001280">
    <property type="protein sequence ID" value="ACK50727.1"/>
    <property type="molecule type" value="Genomic_DNA"/>
</dbReference>
<evidence type="ECO:0000256" key="1">
    <source>
        <dbReference type="SAM" id="MobiDB-lite"/>
    </source>
</evidence>
<organism evidence="3 4">
    <name type="scientific">Methylocella silvestris (strain DSM 15510 / CIP 108128 / LMG 27833 / NCIMB 13906 / BL2)</name>
    <dbReference type="NCBI Taxonomy" id="395965"/>
    <lineage>
        <taxon>Bacteria</taxon>
        <taxon>Pseudomonadati</taxon>
        <taxon>Pseudomonadota</taxon>
        <taxon>Alphaproteobacteria</taxon>
        <taxon>Hyphomicrobiales</taxon>
        <taxon>Beijerinckiaceae</taxon>
        <taxon>Methylocella</taxon>
    </lineage>
</organism>
<dbReference type="RefSeq" id="WP_012590797.1">
    <property type="nucleotide sequence ID" value="NC_011666.1"/>
</dbReference>
<name>B8ELU6_METSB</name>
<reference evidence="3 4" key="1">
    <citation type="journal article" date="2010" name="J. Bacteriol.">
        <title>Complete genome sequence of the aerobic facultative methanotroph Methylocella silvestris BL2.</title>
        <authorList>
            <person name="Chen Y."/>
            <person name="Crombie A."/>
            <person name="Rahman M.T."/>
            <person name="Dedysh S.N."/>
            <person name="Liesack W."/>
            <person name="Stott M.B."/>
            <person name="Alam M."/>
            <person name="Theisen A.R."/>
            <person name="Murrell J.C."/>
            <person name="Dunfield P.F."/>
        </authorList>
    </citation>
    <scope>NUCLEOTIDE SEQUENCE [LARGE SCALE GENOMIC DNA]</scope>
    <source>
        <strain evidence="4">DSM 15510 / CIP 108128 / LMG 27833 / NCIMB 13906 / BL2</strain>
    </source>
</reference>
<dbReference type="Proteomes" id="UP000002257">
    <property type="component" value="Chromosome"/>
</dbReference>
<dbReference type="OrthoDB" id="8456654at2"/>
<evidence type="ECO:0000313" key="4">
    <source>
        <dbReference type="Proteomes" id="UP000002257"/>
    </source>
</evidence>
<sequence>MRNSNKYAAVLAAALMIGSIGAAAAGTHDLPTPKDYYGLYQGDGRPIASSRADRIEYDLSGTRGRVGLGQDPVHPEGSGNFSN</sequence>
<evidence type="ECO:0000313" key="3">
    <source>
        <dbReference type="EMBL" id="ACK50727.1"/>
    </source>
</evidence>
<dbReference type="HOGENOM" id="CLU_185214_0_0_5"/>
<feature type="signal peptide" evidence="2">
    <location>
        <begin position="1"/>
        <end position="24"/>
    </location>
</feature>
<keyword evidence="4" id="KW-1185">Reference proteome</keyword>
<accession>B8ELU6</accession>